<evidence type="ECO:0000313" key="1">
    <source>
        <dbReference type="EMBL" id="RPA73225.1"/>
    </source>
</evidence>
<dbReference type="AlphaFoldDB" id="A0A3N4HGL4"/>
<accession>A0A3N4HGL4</accession>
<proteinExistence type="predicted"/>
<dbReference type="EMBL" id="ML119829">
    <property type="protein sequence ID" value="RPA73225.1"/>
    <property type="molecule type" value="Genomic_DNA"/>
</dbReference>
<dbReference type="Proteomes" id="UP000275078">
    <property type="component" value="Unassembled WGS sequence"/>
</dbReference>
<sequence>MEQADVCDFEAPFNPSISIKFTENFHIIHHLANRLSKISAKVPEPTLPPFSSHTHRTYTSLIQLLNNATGVIEPLFNQVINTATSITTTKPSQYNSLTEIYRILFVYYRALKDLMEPMKEQELYRLHACTKDHSKEVIRQPNLPRIFDDDLTAAREKAYELSKCFLGEEFDDGYDSDSFEDPSTNSYQGGSRNRAKGLLSMDGRCYAESSCWFIGELTKWVIQGKVPYKASGSAMKDDAEVVKLIGLETLSEFSDAFRASSEAFFKALDVRVATFSATIPNSEATFLADILFGLEAVIDKVKLKFLTRPNRPRRLSTWPPSRLAILNPDSPVSSAPSSPLLQHFPQGPYAFDEDSDDEIGNWDTLAWPLHVPEYRDEETLRDALVHYRDKSEKLRKDVYERTIYYVNRNVGIPFLLSSESPKKTQARVMQAPKVPRLTLHTRLLFQSQILRISHLANHIGTPVRPYEPNTAPITLYTELLRILALQSHHFISALKDRFYWLSNVPSKRKSKSELQARLECWKDLQVVLELFADTLKHLEQLVKEDVDAQIKRWKGLKERYWAVTVVENDISNMIWKRIPPWRKQISDVVAKLERKIAIKQPVEQEPGLGMKERLAMVGQLGLLEMLLDQYHAKERRFRRVRLNDVRSDTEFQTQTTWLTNCFYREFEVSFRDISMMLGQRLYNTQQANRVAQRLEEIIEAAMAVFGTVGESETLLDLKWDYDDTCDKESFFGGALVESNNDSNLTFGVDWSESDTDSGDDSEDAPFSASDSFIFQCNHTAMPVVISTAYQSDQYPASFAYREPSCPVCRPSRQSCSAQVS</sequence>
<keyword evidence="2" id="KW-1185">Reference proteome</keyword>
<evidence type="ECO:0000313" key="2">
    <source>
        <dbReference type="Proteomes" id="UP000275078"/>
    </source>
</evidence>
<protein>
    <submittedName>
        <fullName evidence="1">Uncharacterized protein</fullName>
    </submittedName>
</protein>
<gene>
    <name evidence="1" type="ORF">BJ508DRAFT_314020</name>
</gene>
<reference evidence="1 2" key="1">
    <citation type="journal article" date="2018" name="Nat. Ecol. Evol.">
        <title>Pezizomycetes genomes reveal the molecular basis of ectomycorrhizal truffle lifestyle.</title>
        <authorList>
            <person name="Murat C."/>
            <person name="Payen T."/>
            <person name="Noel B."/>
            <person name="Kuo A."/>
            <person name="Morin E."/>
            <person name="Chen J."/>
            <person name="Kohler A."/>
            <person name="Krizsan K."/>
            <person name="Balestrini R."/>
            <person name="Da Silva C."/>
            <person name="Montanini B."/>
            <person name="Hainaut M."/>
            <person name="Levati E."/>
            <person name="Barry K.W."/>
            <person name="Belfiori B."/>
            <person name="Cichocki N."/>
            <person name="Clum A."/>
            <person name="Dockter R.B."/>
            <person name="Fauchery L."/>
            <person name="Guy J."/>
            <person name="Iotti M."/>
            <person name="Le Tacon F."/>
            <person name="Lindquist E.A."/>
            <person name="Lipzen A."/>
            <person name="Malagnac F."/>
            <person name="Mello A."/>
            <person name="Molinier V."/>
            <person name="Miyauchi S."/>
            <person name="Poulain J."/>
            <person name="Riccioni C."/>
            <person name="Rubini A."/>
            <person name="Sitrit Y."/>
            <person name="Splivallo R."/>
            <person name="Traeger S."/>
            <person name="Wang M."/>
            <person name="Zifcakova L."/>
            <person name="Wipf D."/>
            <person name="Zambonelli A."/>
            <person name="Paolocci F."/>
            <person name="Nowrousian M."/>
            <person name="Ottonello S."/>
            <person name="Baldrian P."/>
            <person name="Spatafora J.W."/>
            <person name="Henrissat B."/>
            <person name="Nagy L.G."/>
            <person name="Aury J.M."/>
            <person name="Wincker P."/>
            <person name="Grigoriev I.V."/>
            <person name="Bonfante P."/>
            <person name="Martin F.M."/>
        </authorList>
    </citation>
    <scope>NUCLEOTIDE SEQUENCE [LARGE SCALE GENOMIC DNA]</scope>
    <source>
        <strain evidence="1 2">RN42</strain>
    </source>
</reference>
<name>A0A3N4HGL4_ASCIM</name>
<organism evidence="1 2">
    <name type="scientific">Ascobolus immersus RN42</name>
    <dbReference type="NCBI Taxonomy" id="1160509"/>
    <lineage>
        <taxon>Eukaryota</taxon>
        <taxon>Fungi</taxon>
        <taxon>Dikarya</taxon>
        <taxon>Ascomycota</taxon>
        <taxon>Pezizomycotina</taxon>
        <taxon>Pezizomycetes</taxon>
        <taxon>Pezizales</taxon>
        <taxon>Ascobolaceae</taxon>
        <taxon>Ascobolus</taxon>
    </lineage>
</organism>